<accession>A0A5B0L5J7</accession>
<dbReference type="EMBL" id="VEWN01000001">
    <property type="protein sequence ID" value="KAA1059060.1"/>
    <property type="molecule type" value="Genomic_DNA"/>
</dbReference>
<comment type="caution">
    <text evidence="2">The sequence shown here is derived from an EMBL/GenBank/DDBJ whole genome shotgun (WGS) entry which is preliminary data.</text>
</comment>
<evidence type="ECO:0000313" key="2">
    <source>
        <dbReference type="EMBL" id="KAA1059060.1"/>
    </source>
</evidence>
<feature type="region of interest" description="Disordered" evidence="1">
    <location>
        <begin position="1"/>
        <end position="20"/>
    </location>
</feature>
<reference evidence="2 3" key="1">
    <citation type="submission" date="2019-07" db="EMBL/GenBank/DDBJ databases">
        <title>Genome sequencing of the stress-tolerant strain Azospirillum brasilense Az19.</title>
        <authorList>
            <person name="Maroniche G.A."/>
            <person name="Garcia J.E."/>
            <person name="Pagnussat L."/>
            <person name="Amenta M."/>
            <person name="Creus C.M."/>
        </authorList>
    </citation>
    <scope>NUCLEOTIDE SEQUENCE [LARGE SCALE GENOMIC DNA]</scope>
    <source>
        <strain evidence="2 3">Az19</strain>
    </source>
</reference>
<gene>
    <name evidence="2" type="ORF">FH063_001260</name>
</gene>
<evidence type="ECO:0000256" key="1">
    <source>
        <dbReference type="SAM" id="MobiDB-lite"/>
    </source>
</evidence>
<evidence type="ECO:0000313" key="3">
    <source>
        <dbReference type="Proteomes" id="UP000325333"/>
    </source>
</evidence>
<sequence>MARAYAEDEGGWPNDDKAERTASALAPNGNRHLFANIPKVLPIFSAFIRTE</sequence>
<dbReference type="Proteomes" id="UP000325333">
    <property type="component" value="Unassembled WGS sequence"/>
</dbReference>
<dbReference type="AlphaFoldDB" id="A0A5B0L5J7"/>
<proteinExistence type="predicted"/>
<protein>
    <submittedName>
        <fullName evidence="2">Uncharacterized protein</fullName>
    </submittedName>
</protein>
<organism evidence="2 3">
    <name type="scientific">Azospirillum argentinense</name>
    <dbReference type="NCBI Taxonomy" id="2970906"/>
    <lineage>
        <taxon>Bacteria</taxon>
        <taxon>Pseudomonadati</taxon>
        <taxon>Pseudomonadota</taxon>
        <taxon>Alphaproteobacteria</taxon>
        <taxon>Rhodospirillales</taxon>
        <taxon>Azospirillaceae</taxon>
        <taxon>Azospirillum</taxon>
    </lineage>
</organism>
<name>A0A5B0L5J7_9PROT</name>